<dbReference type="Gene3D" id="1.10.720.60">
    <property type="match status" value="1"/>
</dbReference>
<dbReference type="PANTHER" id="PTHR20371">
    <property type="entry name" value="ENOLASE-PHOSPHATASE E1"/>
    <property type="match status" value="1"/>
</dbReference>
<evidence type="ECO:0000256" key="1">
    <source>
        <dbReference type="ARBA" id="ARBA00022605"/>
    </source>
</evidence>
<dbReference type="Proteomes" id="UP000283090">
    <property type="component" value="Unassembled WGS sequence"/>
</dbReference>
<sequence>MDMPQTKSFKPKPNTFLPTEQRCSIPIHQLPTQVTVLLAPKVRLQKVASRSSERKMSAIKAVLLDIEGTVSSISFVRDVLFPYTLHALPQVLDEKWDTPEFAPYRNEFPVEFRDEREKFEAHVRDLTARDVKVAYLKGLQGYLWLTAYRSGNIKAPLYADVIRALPLWTSRGLKVYIYSSGSVLAQRLFFEYTDNEAQPDQRGYLSGYFDTVNAGVKWEKGSYEKICEETGILPHEWVFLTDNVKEVEAATAAGLHARIVLRPGNAPVSDDDVQKFGSLVTDFVDDEGLKGVLGVP</sequence>
<evidence type="ECO:0008006" key="6">
    <source>
        <dbReference type="Google" id="ProtNLM"/>
    </source>
</evidence>
<dbReference type="GO" id="GO:0019509">
    <property type="term" value="P:L-methionine salvage from methylthioadenosine"/>
    <property type="evidence" value="ECO:0007669"/>
    <property type="project" value="InterPro"/>
</dbReference>
<accession>A0A437AGN4</accession>
<dbReference type="GO" id="GO:0043874">
    <property type="term" value="F:acireductone synthase activity"/>
    <property type="evidence" value="ECO:0007669"/>
    <property type="project" value="InterPro"/>
</dbReference>
<dbReference type="CDD" id="cd01629">
    <property type="entry name" value="HAD_EP"/>
    <property type="match status" value="1"/>
</dbReference>
<keyword evidence="1" id="KW-0028">Amino-acid biosynthesis</keyword>
<dbReference type="EMBL" id="SAEB01000001">
    <property type="protein sequence ID" value="RVD90294.1"/>
    <property type="molecule type" value="Genomic_DNA"/>
</dbReference>
<name>A0A437AGN4_ARTFL</name>
<dbReference type="NCBIfam" id="TIGR01549">
    <property type="entry name" value="HAD-SF-IA-v1"/>
    <property type="match status" value="1"/>
</dbReference>
<dbReference type="RefSeq" id="XP_067495838.1">
    <property type="nucleotide sequence ID" value="XM_067629859.1"/>
</dbReference>
<dbReference type="PANTHER" id="PTHR20371:SF1">
    <property type="entry name" value="ENOLASE-PHOSPHATASE E1"/>
    <property type="match status" value="1"/>
</dbReference>
<dbReference type="InterPro" id="IPR006439">
    <property type="entry name" value="HAD-SF_hydro_IA"/>
</dbReference>
<protein>
    <recommendedName>
        <fullName evidence="6">Enolase-phosphatase E1</fullName>
    </recommendedName>
</protein>
<dbReference type="SUPFAM" id="SSF56784">
    <property type="entry name" value="HAD-like"/>
    <property type="match status" value="1"/>
</dbReference>
<dbReference type="SFLD" id="SFLDS00003">
    <property type="entry name" value="Haloacid_Dehalogenase"/>
    <property type="match status" value="1"/>
</dbReference>
<evidence type="ECO:0000313" key="4">
    <source>
        <dbReference type="EMBL" id="RVD90294.1"/>
    </source>
</evidence>
<dbReference type="OrthoDB" id="272500at2759"/>
<keyword evidence="3" id="KW-0486">Methionine biosynthesis</keyword>
<reference evidence="4 5" key="1">
    <citation type="submission" date="2019-01" db="EMBL/GenBank/DDBJ databases">
        <title>Intercellular communication is required for trap formation in the nematode-trapping fungus Duddingtonia flagrans.</title>
        <authorList>
            <person name="Youssar L."/>
            <person name="Wernet V."/>
            <person name="Hensel N."/>
            <person name="Hildebrandt H.-G."/>
            <person name="Fischer R."/>
        </authorList>
    </citation>
    <scope>NUCLEOTIDE SEQUENCE [LARGE SCALE GENOMIC DNA]</scope>
    <source>
        <strain evidence="4 5">CBS H-5679</strain>
    </source>
</reference>
<dbReference type="InterPro" id="IPR023214">
    <property type="entry name" value="HAD_sf"/>
</dbReference>
<dbReference type="Gene3D" id="3.40.50.1000">
    <property type="entry name" value="HAD superfamily/HAD-like"/>
    <property type="match status" value="1"/>
</dbReference>
<dbReference type="GeneID" id="93583580"/>
<keyword evidence="2" id="KW-0378">Hydrolase</keyword>
<dbReference type="SFLD" id="SFLDG01133">
    <property type="entry name" value="C1.5.4:_Enolase-phosphatase_Li"/>
    <property type="match status" value="1"/>
</dbReference>
<dbReference type="VEuPathDB" id="FungiDB:DFL_001269"/>
<dbReference type="STRING" id="97331.A0A437AGN4"/>
<dbReference type="NCBIfam" id="TIGR01691">
    <property type="entry name" value="enolase-ppase"/>
    <property type="match status" value="1"/>
</dbReference>
<dbReference type="Pfam" id="PF00702">
    <property type="entry name" value="Hydrolase"/>
    <property type="match status" value="1"/>
</dbReference>
<dbReference type="InterPro" id="IPR036412">
    <property type="entry name" value="HAD-like_sf"/>
</dbReference>
<dbReference type="GO" id="GO:0000287">
    <property type="term" value="F:magnesium ion binding"/>
    <property type="evidence" value="ECO:0007669"/>
    <property type="project" value="InterPro"/>
</dbReference>
<comment type="caution">
    <text evidence="4">The sequence shown here is derived from an EMBL/GenBank/DDBJ whole genome shotgun (WGS) entry which is preliminary data.</text>
</comment>
<organism evidence="4 5">
    <name type="scientific">Arthrobotrys flagrans</name>
    <name type="common">Nematode-trapping fungus</name>
    <name type="synonym">Trichothecium flagrans</name>
    <dbReference type="NCBI Taxonomy" id="97331"/>
    <lineage>
        <taxon>Eukaryota</taxon>
        <taxon>Fungi</taxon>
        <taxon>Dikarya</taxon>
        <taxon>Ascomycota</taxon>
        <taxon>Pezizomycotina</taxon>
        <taxon>Orbiliomycetes</taxon>
        <taxon>Orbiliales</taxon>
        <taxon>Orbiliaceae</taxon>
        <taxon>Arthrobotrys</taxon>
    </lineage>
</organism>
<gene>
    <name evidence="4" type="ORF">DFL_001269</name>
</gene>
<proteinExistence type="predicted"/>
<dbReference type="SFLD" id="SFLDG01129">
    <property type="entry name" value="C1.5:_HAD__Beta-PGM__Phosphata"/>
    <property type="match status" value="1"/>
</dbReference>
<evidence type="ECO:0000313" key="5">
    <source>
        <dbReference type="Proteomes" id="UP000283090"/>
    </source>
</evidence>
<evidence type="ECO:0000256" key="3">
    <source>
        <dbReference type="ARBA" id="ARBA00023167"/>
    </source>
</evidence>
<dbReference type="AlphaFoldDB" id="A0A437AGN4"/>
<dbReference type="InterPro" id="IPR023943">
    <property type="entry name" value="Enolase-ppase_E1"/>
</dbReference>
<evidence type="ECO:0000256" key="2">
    <source>
        <dbReference type="ARBA" id="ARBA00022801"/>
    </source>
</evidence>
<keyword evidence="5" id="KW-1185">Reference proteome</keyword>